<evidence type="ECO:0000313" key="8">
    <source>
        <dbReference type="EMBL" id="CDZ97279.1"/>
    </source>
</evidence>
<dbReference type="CDD" id="cd07029">
    <property type="entry name" value="RNAP_I_III_AC19"/>
    <property type="match status" value="1"/>
</dbReference>
<dbReference type="PROSITE" id="PS01154">
    <property type="entry name" value="RNA_POL_L_13KD"/>
    <property type="match status" value="1"/>
</dbReference>
<dbReference type="Pfam" id="PF13656">
    <property type="entry name" value="RNA_pol_L_2"/>
    <property type="match status" value="1"/>
</dbReference>
<evidence type="ECO:0000256" key="1">
    <source>
        <dbReference type="ARBA" id="ARBA00004123"/>
    </source>
</evidence>
<dbReference type="GO" id="GO:0005736">
    <property type="term" value="C:RNA polymerase I complex"/>
    <property type="evidence" value="ECO:0007669"/>
    <property type="project" value="TreeGrafter"/>
</dbReference>
<dbReference type="InterPro" id="IPR009025">
    <property type="entry name" value="RBP11-like_dimer"/>
</dbReference>
<name>A0A0F7SJ01_PHARH</name>
<keyword evidence="4" id="KW-0804">Transcription</keyword>
<dbReference type="GO" id="GO:0055029">
    <property type="term" value="C:nuclear DNA-directed RNA polymerase complex"/>
    <property type="evidence" value="ECO:0007669"/>
    <property type="project" value="UniProtKB-ARBA"/>
</dbReference>
<dbReference type="GO" id="GO:0005666">
    <property type="term" value="C:RNA polymerase III complex"/>
    <property type="evidence" value="ECO:0007669"/>
    <property type="project" value="TreeGrafter"/>
</dbReference>
<evidence type="ECO:0000256" key="4">
    <source>
        <dbReference type="ARBA" id="ARBA00023163"/>
    </source>
</evidence>
<dbReference type="GO" id="GO:0006383">
    <property type="term" value="P:transcription by RNA polymerase III"/>
    <property type="evidence" value="ECO:0007669"/>
    <property type="project" value="TreeGrafter"/>
</dbReference>
<organism evidence="8">
    <name type="scientific">Phaffia rhodozyma</name>
    <name type="common">Yeast</name>
    <name type="synonym">Xanthophyllomyces dendrorhous</name>
    <dbReference type="NCBI Taxonomy" id="264483"/>
    <lineage>
        <taxon>Eukaryota</taxon>
        <taxon>Fungi</taxon>
        <taxon>Dikarya</taxon>
        <taxon>Basidiomycota</taxon>
        <taxon>Agaricomycotina</taxon>
        <taxon>Tremellomycetes</taxon>
        <taxon>Cystofilobasidiales</taxon>
        <taxon>Mrakiaceae</taxon>
        <taxon>Phaffia</taxon>
    </lineage>
</organism>
<evidence type="ECO:0000256" key="6">
    <source>
        <dbReference type="ARBA" id="ARBA00025751"/>
    </source>
</evidence>
<dbReference type="InterPro" id="IPR008193">
    <property type="entry name" value="RNA_pol_Rpb11_13-16kDa_CS"/>
</dbReference>
<dbReference type="InterPro" id="IPR033898">
    <property type="entry name" value="RNAP_AC19"/>
</dbReference>
<dbReference type="InterPro" id="IPR036603">
    <property type="entry name" value="RBP11-like"/>
</dbReference>
<dbReference type="Gene3D" id="3.30.1360.10">
    <property type="entry name" value="RNA polymerase, RBP11-like subunit"/>
    <property type="match status" value="1"/>
</dbReference>
<dbReference type="GO" id="GO:0046983">
    <property type="term" value="F:protein dimerization activity"/>
    <property type="evidence" value="ECO:0007669"/>
    <property type="project" value="InterPro"/>
</dbReference>
<protein>
    <recommendedName>
        <fullName evidence="2">DNA-directed RNA polymerases I and III subunit RPAC2</fullName>
    </recommendedName>
</protein>
<dbReference type="GO" id="GO:0003899">
    <property type="term" value="F:DNA-directed RNA polymerase activity"/>
    <property type="evidence" value="ECO:0007669"/>
    <property type="project" value="InterPro"/>
</dbReference>
<keyword evidence="3" id="KW-0240">DNA-directed RNA polymerase</keyword>
<proteinExistence type="inferred from homology"/>
<comment type="similarity">
    <text evidence="6">Belongs to the archaeal Rpo11/eukaryotic RPB11/RPC19 RNA polymerase subunit family.</text>
</comment>
<reference evidence="8" key="1">
    <citation type="submission" date="2014-08" db="EMBL/GenBank/DDBJ databases">
        <authorList>
            <person name="Sharma Rahul"/>
            <person name="Thines Marco"/>
        </authorList>
    </citation>
    <scope>NUCLEOTIDE SEQUENCE</scope>
</reference>
<sequence length="148" mass="16387">MAEQGDFNAPVQIAEYDKEKITILPGASADLSAATFNIRDEDHTLGNALRWMVMKNPDVQFCGYSMPHPSEAKFHLRIQMYDNKSAVTCLLTALSDLRNLLNTVKAGYQDSLETDSIKRVQDVNVRAEVEDVLRSHAEAVGGGMEIDS</sequence>
<dbReference type="HAMAP" id="MF_00261">
    <property type="entry name" value="RNApol_arch_Rpo11"/>
    <property type="match status" value="1"/>
</dbReference>
<evidence type="ECO:0000256" key="5">
    <source>
        <dbReference type="ARBA" id="ARBA00023242"/>
    </source>
</evidence>
<evidence type="ECO:0000256" key="3">
    <source>
        <dbReference type="ARBA" id="ARBA00022478"/>
    </source>
</evidence>
<dbReference type="InterPro" id="IPR022905">
    <property type="entry name" value="Rpo11-like"/>
</dbReference>
<comment type="subcellular location">
    <subcellularLocation>
        <location evidence="1">Nucleus</location>
    </subcellularLocation>
</comment>
<dbReference type="EMBL" id="LN483167">
    <property type="protein sequence ID" value="CDZ97279.1"/>
    <property type="molecule type" value="Genomic_DNA"/>
</dbReference>
<dbReference type="FunFam" id="3.30.1360.10:FF:000006">
    <property type="entry name" value="DNA-directed RNA polymerases I and III subunit RPAC2"/>
    <property type="match status" value="1"/>
</dbReference>
<dbReference type="GO" id="GO:0006362">
    <property type="term" value="P:transcription elongation by RNA polymerase I"/>
    <property type="evidence" value="ECO:0007669"/>
    <property type="project" value="TreeGrafter"/>
</dbReference>
<dbReference type="PANTHER" id="PTHR13946">
    <property type="entry name" value="DNA-DIRECTED RNA POLYMERASE I,II,III"/>
    <property type="match status" value="1"/>
</dbReference>
<dbReference type="AlphaFoldDB" id="A0A0F7SJ01"/>
<evidence type="ECO:0000259" key="7">
    <source>
        <dbReference type="Pfam" id="PF13656"/>
    </source>
</evidence>
<dbReference type="SUPFAM" id="SSF55257">
    <property type="entry name" value="RBP11-like subunits of RNA polymerase"/>
    <property type="match status" value="1"/>
</dbReference>
<evidence type="ECO:0000256" key="2">
    <source>
        <dbReference type="ARBA" id="ARBA00022079"/>
    </source>
</evidence>
<feature type="domain" description="DNA-directed RNA polymerase RBP11-like dimerisation" evidence="7">
    <location>
        <begin position="33"/>
        <end position="105"/>
    </location>
</feature>
<keyword evidence="5" id="KW-0539">Nucleus</keyword>
<dbReference type="PANTHER" id="PTHR13946:SF28">
    <property type="entry name" value="DNA-DIRECTED RNA POLYMERASES I AND III SUBUNIT RPAC2"/>
    <property type="match status" value="1"/>
</dbReference>
<accession>A0A0F7SJ01</accession>
<dbReference type="GO" id="GO:0003677">
    <property type="term" value="F:DNA binding"/>
    <property type="evidence" value="ECO:0007669"/>
    <property type="project" value="InterPro"/>
</dbReference>